<dbReference type="AlphaFoldDB" id="A0AAD8BH83"/>
<feature type="domain" description="Guanylate cyclase" evidence="7">
    <location>
        <begin position="1"/>
        <end position="28"/>
    </location>
</feature>
<dbReference type="InterPro" id="IPR029787">
    <property type="entry name" value="Nucleotide_cyclase"/>
</dbReference>
<evidence type="ECO:0000256" key="4">
    <source>
        <dbReference type="ARBA" id="ARBA00022989"/>
    </source>
</evidence>
<keyword evidence="9" id="KW-1185">Reference proteome</keyword>
<keyword evidence="3" id="KW-0547">Nucleotide-binding</keyword>
<dbReference type="PROSITE" id="PS50125">
    <property type="entry name" value="GUANYLATE_CYCLASE_2"/>
    <property type="match status" value="1"/>
</dbReference>
<feature type="non-terminal residue" evidence="8">
    <location>
        <position position="1"/>
    </location>
</feature>
<dbReference type="PANTHER" id="PTHR11920:SF501">
    <property type="entry name" value="GUANYLATE CYCLASE 32E"/>
    <property type="match status" value="1"/>
</dbReference>
<keyword evidence="5" id="KW-0472">Membrane</keyword>
<reference evidence="8" key="2">
    <citation type="submission" date="2023-04" db="EMBL/GenBank/DDBJ databases">
        <authorList>
            <person name="Bu L."/>
            <person name="Lu L."/>
            <person name="Laidemitt M.R."/>
            <person name="Zhang S.M."/>
            <person name="Mutuku M."/>
            <person name="Mkoji G."/>
            <person name="Steinauer M."/>
            <person name="Loker E.S."/>
        </authorList>
    </citation>
    <scope>NUCLEOTIDE SEQUENCE</scope>
    <source>
        <strain evidence="8">KasaAsao</strain>
        <tissue evidence="8">Whole Snail</tissue>
    </source>
</reference>
<evidence type="ECO:0000256" key="2">
    <source>
        <dbReference type="ARBA" id="ARBA00022692"/>
    </source>
</evidence>
<reference evidence="8" key="1">
    <citation type="journal article" date="2023" name="PLoS Negl. Trop. Dis.">
        <title>A genome sequence for Biomphalaria pfeifferi, the major vector snail for the human-infecting parasite Schistosoma mansoni.</title>
        <authorList>
            <person name="Bu L."/>
            <person name="Lu L."/>
            <person name="Laidemitt M.R."/>
            <person name="Zhang S.M."/>
            <person name="Mutuku M."/>
            <person name="Mkoji G."/>
            <person name="Steinauer M."/>
            <person name="Loker E.S."/>
        </authorList>
    </citation>
    <scope>NUCLEOTIDE SEQUENCE</scope>
    <source>
        <strain evidence="8">KasaAsao</strain>
    </source>
</reference>
<dbReference type="GO" id="GO:0007168">
    <property type="term" value="P:receptor guanylyl cyclase signaling pathway"/>
    <property type="evidence" value="ECO:0007669"/>
    <property type="project" value="TreeGrafter"/>
</dbReference>
<dbReference type="PANTHER" id="PTHR11920">
    <property type="entry name" value="GUANYLYL CYCLASE"/>
    <property type="match status" value="1"/>
</dbReference>
<dbReference type="EMBL" id="JASAOG010000077">
    <property type="protein sequence ID" value="KAK0054539.1"/>
    <property type="molecule type" value="Genomic_DNA"/>
</dbReference>
<keyword evidence="2" id="KW-0812">Transmembrane</keyword>
<dbReference type="GO" id="GO:0004383">
    <property type="term" value="F:guanylate cyclase activity"/>
    <property type="evidence" value="ECO:0007669"/>
    <property type="project" value="TreeGrafter"/>
</dbReference>
<dbReference type="GO" id="GO:0005886">
    <property type="term" value="C:plasma membrane"/>
    <property type="evidence" value="ECO:0007669"/>
    <property type="project" value="TreeGrafter"/>
</dbReference>
<evidence type="ECO:0000256" key="3">
    <source>
        <dbReference type="ARBA" id="ARBA00022741"/>
    </source>
</evidence>
<comment type="subcellular location">
    <subcellularLocation>
        <location evidence="1">Membrane</location>
    </subcellularLocation>
</comment>
<dbReference type="GO" id="GO:0004016">
    <property type="term" value="F:adenylate cyclase activity"/>
    <property type="evidence" value="ECO:0007669"/>
    <property type="project" value="TreeGrafter"/>
</dbReference>
<dbReference type="Proteomes" id="UP001233172">
    <property type="component" value="Unassembled WGS sequence"/>
</dbReference>
<evidence type="ECO:0000256" key="1">
    <source>
        <dbReference type="ARBA" id="ARBA00004370"/>
    </source>
</evidence>
<organism evidence="8 9">
    <name type="scientific">Biomphalaria pfeifferi</name>
    <name type="common">Bloodfluke planorb</name>
    <name type="synonym">Freshwater snail</name>
    <dbReference type="NCBI Taxonomy" id="112525"/>
    <lineage>
        <taxon>Eukaryota</taxon>
        <taxon>Metazoa</taxon>
        <taxon>Spiralia</taxon>
        <taxon>Lophotrochozoa</taxon>
        <taxon>Mollusca</taxon>
        <taxon>Gastropoda</taxon>
        <taxon>Heterobranchia</taxon>
        <taxon>Euthyneura</taxon>
        <taxon>Panpulmonata</taxon>
        <taxon>Hygrophila</taxon>
        <taxon>Lymnaeoidea</taxon>
        <taxon>Planorbidae</taxon>
        <taxon>Biomphalaria</taxon>
    </lineage>
</organism>
<evidence type="ECO:0000256" key="6">
    <source>
        <dbReference type="ARBA" id="ARBA00023239"/>
    </source>
</evidence>
<keyword evidence="6" id="KW-0456">Lyase</keyword>
<evidence type="ECO:0000313" key="8">
    <source>
        <dbReference type="EMBL" id="KAK0054539.1"/>
    </source>
</evidence>
<dbReference type="InterPro" id="IPR050401">
    <property type="entry name" value="Cyclic_nucleotide_synthase"/>
</dbReference>
<comment type="caution">
    <text evidence="8">The sequence shown here is derived from an EMBL/GenBank/DDBJ whole genome shotgun (WGS) entry which is preliminary data.</text>
</comment>
<sequence length="82" mass="9294">EVAAGIVGLKMQRYLLFGDTVNLASRMQSTSEPDRIHLSPSSGSLLMLDSTYLLEQREHVHIKVYTSYIWLSLLEKPGHFCN</sequence>
<dbReference type="InterPro" id="IPR001054">
    <property type="entry name" value="A/G_cyclase"/>
</dbReference>
<dbReference type="CDD" id="cd07302">
    <property type="entry name" value="CHD"/>
    <property type="match status" value="1"/>
</dbReference>
<dbReference type="Pfam" id="PF00211">
    <property type="entry name" value="Guanylate_cyc"/>
    <property type="match status" value="1"/>
</dbReference>
<evidence type="ECO:0000256" key="5">
    <source>
        <dbReference type="ARBA" id="ARBA00023136"/>
    </source>
</evidence>
<keyword evidence="8" id="KW-0675">Receptor</keyword>
<dbReference type="GO" id="GO:0035556">
    <property type="term" value="P:intracellular signal transduction"/>
    <property type="evidence" value="ECO:0007669"/>
    <property type="project" value="InterPro"/>
</dbReference>
<evidence type="ECO:0000313" key="9">
    <source>
        <dbReference type="Proteomes" id="UP001233172"/>
    </source>
</evidence>
<dbReference type="SUPFAM" id="SSF55073">
    <property type="entry name" value="Nucleotide cyclase"/>
    <property type="match status" value="1"/>
</dbReference>
<evidence type="ECO:0000259" key="7">
    <source>
        <dbReference type="PROSITE" id="PS50125"/>
    </source>
</evidence>
<protein>
    <submittedName>
        <fullName evidence="8">Atrial natriuretic peptide receptor 2</fullName>
    </submittedName>
</protein>
<dbReference type="GO" id="GO:0000166">
    <property type="term" value="F:nucleotide binding"/>
    <property type="evidence" value="ECO:0007669"/>
    <property type="project" value="UniProtKB-KW"/>
</dbReference>
<dbReference type="Gene3D" id="3.30.70.1230">
    <property type="entry name" value="Nucleotide cyclase"/>
    <property type="match status" value="1"/>
</dbReference>
<keyword evidence="4" id="KW-1133">Transmembrane helix</keyword>
<gene>
    <name evidence="8" type="ORF">Bpfe_016115</name>
</gene>
<proteinExistence type="predicted"/>
<dbReference type="GO" id="GO:0001653">
    <property type="term" value="F:peptide receptor activity"/>
    <property type="evidence" value="ECO:0007669"/>
    <property type="project" value="TreeGrafter"/>
</dbReference>
<accession>A0AAD8BH83</accession>
<name>A0AAD8BH83_BIOPF</name>